<dbReference type="SUPFAM" id="SSF56784">
    <property type="entry name" value="HAD-like"/>
    <property type="match status" value="1"/>
</dbReference>
<dbReference type="Gene3D" id="3.40.50.1000">
    <property type="entry name" value="HAD superfamily/HAD-like"/>
    <property type="match status" value="1"/>
</dbReference>
<dbReference type="RefSeq" id="WP_229343762.1">
    <property type="nucleotide sequence ID" value="NZ_JAJFAT010000002.1"/>
</dbReference>
<evidence type="ECO:0000313" key="1">
    <source>
        <dbReference type="EMBL" id="MCC3144177.1"/>
    </source>
</evidence>
<dbReference type="GO" id="GO:0006281">
    <property type="term" value="P:DNA repair"/>
    <property type="evidence" value="ECO:0007669"/>
    <property type="project" value="TreeGrafter"/>
</dbReference>
<proteinExistence type="predicted"/>
<protein>
    <submittedName>
        <fullName evidence="1">HAD hydrolase-like protein</fullName>
    </submittedName>
</protein>
<dbReference type="PANTHER" id="PTHR43434">
    <property type="entry name" value="PHOSPHOGLYCOLATE PHOSPHATASE"/>
    <property type="match status" value="1"/>
</dbReference>
<name>A0AAW4WST9_9FIRM</name>
<reference evidence="1 2" key="1">
    <citation type="submission" date="2021-10" db="EMBL/GenBank/DDBJ databases">
        <authorList>
            <person name="Grouzdev D.S."/>
            <person name="Pantiukh K.S."/>
            <person name="Krutkina M.S."/>
        </authorList>
    </citation>
    <scope>NUCLEOTIDE SEQUENCE [LARGE SCALE GENOMIC DNA]</scope>
    <source>
        <strain evidence="1 2">Z-7514</strain>
    </source>
</reference>
<dbReference type="InterPro" id="IPR023198">
    <property type="entry name" value="PGP-like_dom2"/>
</dbReference>
<keyword evidence="2" id="KW-1185">Reference proteome</keyword>
<dbReference type="InterPro" id="IPR023214">
    <property type="entry name" value="HAD_sf"/>
</dbReference>
<evidence type="ECO:0000313" key="2">
    <source>
        <dbReference type="Proteomes" id="UP001199296"/>
    </source>
</evidence>
<dbReference type="PANTHER" id="PTHR43434:SF1">
    <property type="entry name" value="PHOSPHOGLYCOLATE PHOSPHATASE"/>
    <property type="match status" value="1"/>
</dbReference>
<dbReference type="Pfam" id="PF13419">
    <property type="entry name" value="HAD_2"/>
    <property type="match status" value="1"/>
</dbReference>
<dbReference type="InterPro" id="IPR041492">
    <property type="entry name" value="HAD_2"/>
</dbReference>
<comment type="caution">
    <text evidence="1">The sequence shown here is derived from an EMBL/GenBank/DDBJ whole genome shotgun (WGS) entry which is preliminary data.</text>
</comment>
<dbReference type="Gene3D" id="1.10.150.240">
    <property type="entry name" value="Putative phosphatase, domain 2"/>
    <property type="match status" value="1"/>
</dbReference>
<keyword evidence="1" id="KW-0378">Hydrolase</keyword>
<sequence length="280" mass="32010">MNKIKNFKKEANYLVCIDSDGSAIDTMTEKHLKCFGPVLVEVWGLNEIKKEFLNKWNKINLYSSTRGINRFRGLVESFKVLKAEGIEMPEIKNLENWVKNSEELSNPALEKEIEKREDNTDLKLALKWSQELNKAISILQKDISKVFMGVKASLEKMYKKADLAVVSSANNEALLDEWHSYELDNYVKIILGQEAGAKAENIKELMDKGYDKDKVLMIGDALGDLRAAEENNVLFYPILAGKEEKSWQLLFEEASDKFFAGEYKGDYEAKLIDKFKSVLS</sequence>
<dbReference type="GO" id="GO:0008967">
    <property type="term" value="F:phosphoglycolate phosphatase activity"/>
    <property type="evidence" value="ECO:0007669"/>
    <property type="project" value="TreeGrafter"/>
</dbReference>
<dbReference type="Proteomes" id="UP001199296">
    <property type="component" value="Unassembled WGS sequence"/>
</dbReference>
<dbReference type="EMBL" id="JAJFAT010000002">
    <property type="protein sequence ID" value="MCC3144177.1"/>
    <property type="molecule type" value="Genomic_DNA"/>
</dbReference>
<accession>A0AAW4WST9</accession>
<dbReference type="GO" id="GO:0005829">
    <property type="term" value="C:cytosol"/>
    <property type="evidence" value="ECO:0007669"/>
    <property type="project" value="TreeGrafter"/>
</dbReference>
<dbReference type="InterPro" id="IPR050155">
    <property type="entry name" value="HAD-like_hydrolase_sf"/>
</dbReference>
<gene>
    <name evidence="1" type="ORF">LJ207_02445</name>
</gene>
<dbReference type="InterPro" id="IPR036412">
    <property type="entry name" value="HAD-like_sf"/>
</dbReference>
<organism evidence="1 2">
    <name type="scientific">Halanaerobium polyolivorans</name>
    <dbReference type="NCBI Taxonomy" id="2886943"/>
    <lineage>
        <taxon>Bacteria</taxon>
        <taxon>Bacillati</taxon>
        <taxon>Bacillota</taxon>
        <taxon>Clostridia</taxon>
        <taxon>Halanaerobiales</taxon>
        <taxon>Halanaerobiaceae</taxon>
        <taxon>Halanaerobium</taxon>
    </lineage>
</organism>
<dbReference type="AlphaFoldDB" id="A0AAW4WST9"/>